<accession>A0A4Y1QR60</accession>
<evidence type="ECO:0000313" key="1">
    <source>
        <dbReference type="EMBL" id="BBG94331.1"/>
    </source>
</evidence>
<dbReference type="AlphaFoldDB" id="A0A4Y1QR60"/>
<protein>
    <submittedName>
        <fullName evidence="1">Uncharacterized protein</fullName>
    </submittedName>
</protein>
<organism evidence="1">
    <name type="scientific">Prunus dulcis</name>
    <name type="common">Almond</name>
    <name type="synonym">Amygdalus dulcis</name>
    <dbReference type="NCBI Taxonomy" id="3755"/>
    <lineage>
        <taxon>Eukaryota</taxon>
        <taxon>Viridiplantae</taxon>
        <taxon>Streptophyta</taxon>
        <taxon>Embryophyta</taxon>
        <taxon>Tracheophyta</taxon>
        <taxon>Spermatophyta</taxon>
        <taxon>Magnoliopsida</taxon>
        <taxon>eudicotyledons</taxon>
        <taxon>Gunneridae</taxon>
        <taxon>Pentapetalae</taxon>
        <taxon>rosids</taxon>
        <taxon>fabids</taxon>
        <taxon>Rosales</taxon>
        <taxon>Rosaceae</taxon>
        <taxon>Amygdaloideae</taxon>
        <taxon>Amygdaleae</taxon>
        <taxon>Prunus</taxon>
    </lineage>
</organism>
<name>A0A4Y1QR60_PRUDU</name>
<gene>
    <name evidence="1" type="ORF">Prudu_002585</name>
</gene>
<proteinExistence type="predicted"/>
<sequence>MNDPNPWVYTSLAQQGRCRKPALYPLLLEASSVPISQLGNLDFYLDFSVESISRVAEDTLPTPPLGTSSVAADTALHLPAAQPPAHPFISTSDTTAGTSPQLPAVLPPTLPFISISDTITGTSPQLSAVLPPFLSTSDTTSGTSPQLPAVPPCGEIIDDNHKDGDVSTSVGHLSEKSMSWQDWENSFMAFKAFFDGGA</sequence>
<reference evidence="1" key="1">
    <citation type="journal article" date="2019" name="Science">
        <title>Mutation of a bHLH transcription factor allowed almond domestication.</title>
        <authorList>
            <person name="Sanchez-Perez R."/>
            <person name="Pavan S."/>
            <person name="Mazzeo R."/>
            <person name="Moldovan C."/>
            <person name="Aiese Cigliano R."/>
            <person name="Del Cueto J."/>
            <person name="Ricciardi F."/>
            <person name="Lotti C."/>
            <person name="Ricciardi L."/>
            <person name="Dicenta F."/>
            <person name="Lopez-Marques R.L."/>
            <person name="Lindberg Moller B."/>
        </authorList>
    </citation>
    <scope>NUCLEOTIDE SEQUENCE</scope>
</reference>
<dbReference type="EMBL" id="AP019297">
    <property type="protein sequence ID" value="BBG94331.1"/>
    <property type="molecule type" value="Genomic_DNA"/>
</dbReference>